<dbReference type="PANTHER" id="PTHR36842:SF1">
    <property type="entry name" value="PROTEIN TOLB"/>
    <property type="match status" value="1"/>
</dbReference>
<dbReference type="InterPro" id="IPR011042">
    <property type="entry name" value="6-blade_b-propeller_TolB-like"/>
</dbReference>
<dbReference type="InterPro" id="IPR001867">
    <property type="entry name" value="OmpR/PhoB-type_DNA-bd"/>
</dbReference>
<dbReference type="SMART" id="SM00862">
    <property type="entry name" value="Trans_reg_C"/>
    <property type="match status" value="1"/>
</dbReference>
<name>A0ABQ6H8S3_9GAMM</name>
<dbReference type="InterPro" id="IPR036388">
    <property type="entry name" value="WH-like_DNA-bd_sf"/>
</dbReference>
<comment type="similarity">
    <text evidence="1">Belongs to the TolB family.</text>
</comment>
<dbReference type="Gene3D" id="2.120.10.30">
    <property type="entry name" value="TolB, C-terminal domain"/>
    <property type="match status" value="2"/>
</dbReference>
<comment type="caution">
    <text evidence="6">The sequence shown here is derived from an EMBL/GenBank/DDBJ whole genome shotgun (WGS) entry which is preliminary data.</text>
</comment>
<keyword evidence="4" id="KW-0812">Transmembrane</keyword>
<dbReference type="Gene3D" id="1.10.10.10">
    <property type="entry name" value="Winged helix-like DNA-binding domain superfamily/Winged helix DNA-binding domain"/>
    <property type="match status" value="1"/>
</dbReference>
<keyword evidence="4" id="KW-0472">Membrane</keyword>
<dbReference type="Pfam" id="PF07676">
    <property type="entry name" value="PD40"/>
    <property type="match status" value="1"/>
</dbReference>
<dbReference type="SUPFAM" id="SSF69304">
    <property type="entry name" value="Tricorn protease N-terminal domain"/>
    <property type="match status" value="1"/>
</dbReference>
<dbReference type="Pfam" id="PF00486">
    <property type="entry name" value="Trans_reg_C"/>
    <property type="match status" value="1"/>
</dbReference>
<evidence type="ECO:0000313" key="7">
    <source>
        <dbReference type="Proteomes" id="UP001157134"/>
    </source>
</evidence>
<dbReference type="InterPro" id="IPR011659">
    <property type="entry name" value="WD40"/>
</dbReference>
<protein>
    <submittedName>
        <fullName evidence="6">Transcriptional regulator</fullName>
    </submittedName>
</protein>
<keyword evidence="7" id="KW-1185">Reference proteome</keyword>
<organism evidence="6 7">
    <name type="scientific">Thalassotalea loyana</name>
    <dbReference type="NCBI Taxonomy" id="280483"/>
    <lineage>
        <taxon>Bacteria</taxon>
        <taxon>Pseudomonadati</taxon>
        <taxon>Pseudomonadota</taxon>
        <taxon>Gammaproteobacteria</taxon>
        <taxon>Alteromonadales</taxon>
        <taxon>Colwelliaceae</taxon>
        <taxon>Thalassotalea</taxon>
    </lineage>
</organism>
<evidence type="ECO:0000256" key="1">
    <source>
        <dbReference type="ARBA" id="ARBA00009820"/>
    </source>
</evidence>
<keyword evidence="4" id="KW-1133">Transmembrane helix</keyword>
<dbReference type="Proteomes" id="UP001157134">
    <property type="component" value="Unassembled WGS sequence"/>
</dbReference>
<accession>A0ABQ6H8S3</accession>
<proteinExistence type="inferred from homology"/>
<keyword evidence="2 3" id="KW-0238">DNA-binding</keyword>
<evidence type="ECO:0000256" key="4">
    <source>
        <dbReference type="SAM" id="Phobius"/>
    </source>
</evidence>
<reference evidence="6 7" key="1">
    <citation type="submission" date="2023-03" db="EMBL/GenBank/DDBJ databases">
        <title>Thalassotalea loyana LMG 22536T draft genome sequence.</title>
        <authorList>
            <person name="Sawabe T."/>
        </authorList>
    </citation>
    <scope>NUCLEOTIDE SEQUENCE [LARGE SCALE GENOMIC DNA]</scope>
    <source>
        <strain evidence="6 7">LMG 22536</strain>
    </source>
</reference>
<dbReference type="EMBL" id="BSSV01000001">
    <property type="protein sequence ID" value="GLX84389.1"/>
    <property type="molecule type" value="Genomic_DNA"/>
</dbReference>
<evidence type="ECO:0000256" key="2">
    <source>
        <dbReference type="ARBA" id="ARBA00023125"/>
    </source>
</evidence>
<dbReference type="CDD" id="cd00383">
    <property type="entry name" value="trans_reg_C"/>
    <property type="match status" value="1"/>
</dbReference>
<dbReference type="PROSITE" id="PS51755">
    <property type="entry name" value="OMPR_PHOB"/>
    <property type="match status" value="1"/>
</dbReference>
<sequence>MTHLQYTIRDCHLDCQTMMLSRGDQQVKLSAKVFDYLMLFLNSQEQIVNKEDAIDKIWLGNEGVGKRGVTNAIWSLRKAFSELGIEEEVFQTIPKVGYQLKLQATPVETSEPEYSKNTPSESTNNRKILILLTALAVLGLIVYLFAKLPPESSVRPPVENTSITTFEGIEEHPAISNSGQRIAFQWLREGQKGQIYIKSLVDEQASLNLISMGNQEETSPAWSFDDKRLAYLRLTEERECEIRVRELDTNKDVMIDTGCYYQPFRKAVTWSSTANDFLIYSKRIAGAAALFKYDFETGDKQQLTFPQVHETDFAPQLTADNQKLVFIREKGSQSYNVVVNAGGKFKTILGGQVSIVDITMSSDHDAVIVNYAQNGQFVIDHIDLDNNQTLHIANRTLPSTISLNKRTNQLAISEHISKEYVALVDFETAKISRRVSSSSRDMYGRYLSKSNEIMFLSNRSGMWSIWLKGKLNSVNLTKDLGNVTVPAVSPDESQYVVKITKSDNASTSLYLGTFESQQLQKLDTGGLQVENLSWANDGKSVYFFSSNGEQSGIYNIEIATSQVTRITQTNEQYAIEAQNGDLFVTRLNQPGIWRFNPRTMSYSLVTNELAAYDYGAFYCMDDALYYVYRNRFTDEIKKINQDGSLEILSTFPKNTIRKYFGISPGTKDKFIATLKITNEADINAIPVSLHHH</sequence>
<feature type="DNA-binding region" description="OmpR/PhoB-type" evidence="3">
    <location>
        <begin position="3"/>
        <end position="102"/>
    </location>
</feature>
<dbReference type="InterPro" id="IPR016032">
    <property type="entry name" value="Sig_transdc_resp-reg_C-effctor"/>
</dbReference>
<dbReference type="SUPFAM" id="SSF46894">
    <property type="entry name" value="C-terminal effector domain of the bipartite response regulators"/>
    <property type="match status" value="1"/>
</dbReference>
<feature type="transmembrane region" description="Helical" evidence="4">
    <location>
        <begin position="128"/>
        <end position="146"/>
    </location>
</feature>
<evidence type="ECO:0000313" key="6">
    <source>
        <dbReference type="EMBL" id="GLX84389.1"/>
    </source>
</evidence>
<dbReference type="SUPFAM" id="SSF82171">
    <property type="entry name" value="DPP6 N-terminal domain-like"/>
    <property type="match status" value="1"/>
</dbReference>
<gene>
    <name evidence="6" type="ORF">tloyanaT_06410</name>
</gene>
<evidence type="ECO:0000259" key="5">
    <source>
        <dbReference type="PROSITE" id="PS51755"/>
    </source>
</evidence>
<dbReference type="PANTHER" id="PTHR36842">
    <property type="entry name" value="PROTEIN TOLB HOMOLOG"/>
    <property type="match status" value="1"/>
</dbReference>
<dbReference type="RefSeq" id="WP_284295949.1">
    <property type="nucleotide sequence ID" value="NZ_BSSV01000001.1"/>
</dbReference>
<feature type="domain" description="OmpR/PhoB-type" evidence="5">
    <location>
        <begin position="3"/>
        <end position="102"/>
    </location>
</feature>
<evidence type="ECO:0000256" key="3">
    <source>
        <dbReference type="PROSITE-ProRule" id="PRU01091"/>
    </source>
</evidence>